<keyword evidence="3" id="KW-1185">Reference proteome</keyword>
<feature type="domain" description="Transcriptional regulator HTH-type FeoC" evidence="1">
    <location>
        <begin position="2"/>
        <end position="48"/>
    </location>
</feature>
<dbReference type="RefSeq" id="WP_102521936.1">
    <property type="nucleotide sequence ID" value="NZ_LT960611.1"/>
</dbReference>
<evidence type="ECO:0000313" key="3">
    <source>
        <dbReference type="Proteomes" id="UP000235828"/>
    </source>
</evidence>
<dbReference type="Pfam" id="PF09012">
    <property type="entry name" value="FeoC"/>
    <property type="match status" value="1"/>
</dbReference>
<sequence length="72" mass="8339">MILTKLGHYLKEHATVTRRDLCKKFAISDDGVDAMLEVWIKKGRVSRLVDAKRNEVSYHWVQSNEIQLNVIA</sequence>
<dbReference type="InterPro" id="IPR015102">
    <property type="entry name" value="Tscrpt_reg_HTH_FeoC"/>
</dbReference>
<dbReference type="EMBL" id="LT960611">
    <property type="protein sequence ID" value="SON49234.1"/>
    <property type="molecule type" value="Genomic_DNA"/>
</dbReference>
<dbReference type="KEGG" id="vta:A1255"/>
<evidence type="ECO:0000259" key="1">
    <source>
        <dbReference type="Pfam" id="PF09012"/>
    </source>
</evidence>
<dbReference type="Gene3D" id="1.10.10.10">
    <property type="entry name" value="Winged helix-like DNA-binding domain superfamily/Winged helix DNA-binding domain"/>
    <property type="match status" value="1"/>
</dbReference>
<dbReference type="InterPro" id="IPR036388">
    <property type="entry name" value="WH-like_DNA-bd_sf"/>
</dbReference>
<name>A0A2N8ZBE4_9VIBR</name>
<dbReference type="Proteomes" id="UP000235828">
    <property type="component" value="Chromosome A"/>
</dbReference>
<dbReference type="AlphaFoldDB" id="A0A2N8ZBE4"/>
<accession>A0A2N8ZBE4</accession>
<dbReference type="SUPFAM" id="SSF46785">
    <property type="entry name" value="Winged helix' DNA-binding domain"/>
    <property type="match status" value="1"/>
</dbReference>
<proteinExistence type="predicted"/>
<gene>
    <name evidence="2" type="ORF">VTAP4600_A1255</name>
</gene>
<dbReference type="InterPro" id="IPR036390">
    <property type="entry name" value="WH_DNA-bd_sf"/>
</dbReference>
<organism evidence="2 3">
    <name type="scientific">Vibrio tapetis subsp. tapetis</name>
    <dbReference type="NCBI Taxonomy" id="1671868"/>
    <lineage>
        <taxon>Bacteria</taxon>
        <taxon>Pseudomonadati</taxon>
        <taxon>Pseudomonadota</taxon>
        <taxon>Gammaproteobacteria</taxon>
        <taxon>Vibrionales</taxon>
        <taxon>Vibrionaceae</taxon>
        <taxon>Vibrio</taxon>
    </lineage>
</organism>
<evidence type="ECO:0000313" key="2">
    <source>
        <dbReference type="EMBL" id="SON49234.1"/>
    </source>
</evidence>
<protein>
    <recommendedName>
        <fullName evidence="1">Transcriptional regulator HTH-type FeoC domain-containing protein</fullName>
    </recommendedName>
</protein>
<dbReference type="OrthoDB" id="467062at2"/>
<reference evidence="2 3" key="1">
    <citation type="submission" date="2017-10" db="EMBL/GenBank/DDBJ databases">
        <authorList>
            <person name="Banno H."/>
            <person name="Chua N.-H."/>
        </authorList>
    </citation>
    <scope>NUCLEOTIDE SEQUENCE [LARGE SCALE GENOMIC DNA]</scope>
    <source>
        <strain evidence="2">Vibrio tapetis CECT4600</strain>
    </source>
</reference>